<feature type="region of interest" description="Disordered" evidence="1">
    <location>
        <begin position="1"/>
        <end position="66"/>
    </location>
</feature>
<proteinExistence type="predicted"/>
<dbReference type="AlphaFoldDB" id="A0A4R6FJS9"/>
<feature type="compositionally biased region" description="Acidic residues" evidence="1">
    <location>
        <begin position="47"/>
        <end position="57"/>
    </location>
</feature>
<organism evidence="2 3">
    <name type="scientific">Stakelama pacifica</name>
    <dbReference type="NCBI Taxonomy" id="517720"/>
    <lineage>
        <taxon>Bacteria</taxon>
        <taxon>Pseudomonadati</taxon>
        <taxon>Pseudomonadota</taxon>
        <taxon>Alphaproteobacteria</taxon>
        <taxon>Sphingomonadales</taxon>
        <taxon>Sphingomonadaceae</taxon>
        <taxon>Stakelama</taxon>
    </lineage>
</organism>
<evidence type="ECO:0000256" key="1">
    <source>
        <dbReference type="SAM" id="MobiDB-lite"/>
    </source>
</evidence>
<evidence type="ECO:0000313" key="3">
    <source>
        <dbReference type="Proteomes" id="UP000295493"/>
    </source>
</evidence>
<protein>
    <submittedName>
        <fullName evidence="2">Uncharacterized protein</fullName>
    </submittedName>
</protein>
<dbReference type="EMBL" id="SNWD01000007">
    <property type="protein sequence ID" value="TDN81726.1"/>
    <property type="molecule type" value="Genomic_DNA"/>
</dbReference>
<dbReference type="Proteomes" id="UP000295493">
    <property type="component" value="Unassembled WGS sequence"/>
</dbReference>
<keyword evidence="3" id="KW-1185">Reference proteome</keyword>
<evidence type="ECO:0000313" key="2">
    <source>
        <dbReference type="EMBL" id="TDN81726.1"/>
    </source>
</evidence>
<comment type="caution">
    <text evidence="2">The sequence shown here is derived from an EMBL/GenBank/DDBJ whole genome shotgun (WGS) entry which is preliminary data.</text>
</comment>
<reference evidence="2 3" key="1">
    <citation type="submission" date="2019-03" db="EMBL/GenBank/DDBJ databases">
        <title>Genomic Encyclopedia of Type Strains, Phase IV (KMG-IV): sequencing the most valuable type-strain genomes for metagenomic binning, comparative biology and taxonomic classification.</title>
        <authorList>
            <person name="Goeker M."/>
        </authorList>
    </citation>
    <scope>NUCLEOTIDE SEQUENCE [LARGE SCALE GENOMIC DNA]</scope>
    <source>
        <strain evidence="2 3">DSM 25059</strain>
    </source>
</reference>
<sequence length="66" mass="7174">MPDPISPIAGHRRDSGQSGFDDPGAAKRDNDLPIPPERGPRERVEDDAAQDPDFDPVYDDKASGRS</sequence>
<dbReference type="RefSeq" id="WP_133495850.1">
    <property type="nucleotide sequence ID" value="NZ_BMLU01000007.1"/>
</dbReference>
<accession>A0A4R6FJS9</accession>
<gene>
    <name evidence="2" type="ORF">EV664_107127</name>
</gene>
<name>A0A4R6FJS9_9SPHN</name>